<keyword evidence="2" id="KW-1185">Reference proteome</keyword>
<reference evidence="2" key="1">
    <citation type="submission" date="2017-11" db="EMBL/GenBank/DDBJ databases">
        <authorList>
            <person name="Lima N.C."/>
            <person name="Parody-Merino A.M."/>
            <person name="Battley P.F."/>
            <person name="Fidler A.E."/>
            <person name="Prosdocimi F."/>
        </authorList>
    </citation>
    <scope>NUCLEOTIDE SEQUENCE [LARGE SCALE GENOMIC DNA]</scope>
</reference>
<evidence type="ECO:0000313" key="1">
    <source>
        <dbReference type="EMBL" id="PKU45199.1"/>
    </source>
</evidence>
<protein>
    <recommendedName>
        <fullName evidence="3">Rna-directed dna polymerase from mobile element jockey-like</fullName>
    </recommendedName>
</protein>
<reference evidence="2" key="2">
    <citation type="submission" date="2017-12" db="EMBL/GenBank/DDBJ databases">
        <title>Genome sequence of the Bar-tailed Godwit (Limosa lapponica baueri).</title>
        <authorList>
            <person name="Lima N.C.B."/>
            <person name="Parody-Merino A.M."/>
            <person name="Battley P.F."/>
            <person name="Fidler A.E."/>
            <person name="Prosdocimi F."/>
        </authorList>
    </citation>
    <scope>NUCLEOTIDE SEQUENCE [LARGE SCALE GENOMIC DNA]</scope>
</reference>
<gene>
    <name evidence="1" type="ORF">llap_4500</name>
</gene>
<dbReference type="AlphaFoldDB" id="A0A2I0UGM8"/>
<evidence type="ECO:0000313" key="2">
    <source>
        <dbReference type="Proteomes" id="UP000233556"/>
    </source>
</evidence>
<name>A0A2I0UGM8_LIMLA</name>
<evidence type="ECO:0008006" key="3">
    <source>
        <dbReference type="Google" id="ProtNLM"/>
    </source>
</evidence>
<proteinExistence type="predicted"/>
<organism evidence="1 2">
    <name type="scientific">Limosa lapponica baueri</name>
    <dbReference type="NCBI Taxonomy" id="1758121"/>
    <lineage>
        <taxon>Eukaryota</taxon>
        <taxon>Metazoa</taxon>
        <taxon>Chordata</taxon>
        <taxon>Craniata</taxon>
        <taxon>Vertebrata</taxon>
        <taxon>Euteleostomi</taxon>
        <taxon>Archelosauria</taxon>
        <taxon>Archosauria</taxon>
        <taxon>Dinosauria</taxon>
        <taxon>Saurischia</taxon>
        <taxon>Theropoda</taxon>
        <taxon>Coelurosauria</taxon>
        <taxon>Aves</taxon>
        <taxon>Neognathae</taxon>
        <taxon>Neoaves</taxon>
        <taxon>Charadriiformes</taxon>
        <taxon>Scolopacidae</taxon>
        <taxon>Limosa</taxon>
    </lineage>
</organism>
<accession>A0A2I0UGM8</accession>
<dbReference type="PANTHER" id="PTHR33332">
    <property type="entry name" value="REVERSE TRANSCRIPTASE DOMAIN-CONTAINING PROTEIN"/>
    <property type="match status" value="1"/>
</dbReference>
<dbReference type="EMBL" id="KZ505774">
    <property type="protein sequence ID" value="PKU45199.1"/>
    <property type="molecule type" value="Genomic_DNA"/>
</dbReference>
<sequence length="177" mass="19965">MKESTSLSLGFRLVNPPLENSTQSTFRLKSSIENTSPLNTGLSTVYLDEGIKRTLSHFADDIKLGGSVDLLESRKGLQKDLDRLDQWDQANGLRFNKGNCWVLHLHHNNSMQHYRPGEEWLEGCLAKKDPRVLFDSQLDISWECAQVAKKANSILACIRNSVVSKTKEVIVPLYNPP</sequence>
<dbReference type="Proteomes" id="UP000233556">
    <property type="component" value="Unassembled WGS sequence"/>
</dbReference>